<dbReference type="Proteomes" id="UP000051870">
    <property type="component" value="Unassembled WGS sequence"/>
</dbReference>
<proteinExistence type="predicted"/>
<keyword evidence="2" id="KW-1185">Reference proteome</keyword>
<dbReference type="GeneID" id="83879441"/>
<protein>
    <submittedName>
        <fullName evidence="1">Uncharacterized protein</fullName>
    </submittedName>
</protein>
<evidence type="ECO:0000313" key="2">
    <source>
        <dbReference type="Proteomes" id="UP000051870"/>
    </source>
</evidence>
<name>A0A0P1I168_9RHOB</name>
<dbReference type="RefSeq" id="WP_058309608.1">
    <property type="nucleotide sequence ID" value="NZ_CYTW01000001.1"/>
</dbReference>
<evidence type="ECO:0000313" key="1">
    <source>
        <dbReference type="EMBL" id="CUJ84221.1"/>
    </source>
</evidence>
<accession>A0A0P1I168</accession>
<reference evidence="2" key="1">
    <citation type="submission" date="2015-09" db="EMBL/GenBank/DDBJ databases">
        <authorList>
            <person name="Rodrigo-Torres Lidia"/>
            <person name="Arahal R.David."/>
        </authorList>
    </citation>
    <scope>NUCLEOTIDE SEQUENCE [LARGE SCALE GENOMIC DNA]</scope>
    <source>
        <strain evidence="2">CECT 7735</strain>
    </source>
</reference>
<sequence length="374" mass="40626">MAKNTSPPIATQPKRRWRVSNDEWNDILNVRHGLWRCGYIVIPSDETGKKPLFSKWPQFQYDPQDPEPAIPRQMTNAGTLSKLPHLGTGASTTGLVTFDLDLDDADAVADARASIEDIAGPAPLVRFRDNSPRLMLIYGAGKTTPKLANDGFVKTPFGAIGCDAAHAGQFVHLHGLHPSGARLQYEDATPWQTPTHSLTKVEGEALPQIAKALAHSLGGDVGGMAVAGKGFAGDMRTKRGEVGLRDAVADLVTGASITNSMETIAEILINDLDVADHAAEELIEGLIMAGERMTPTEAKRYDNARSQLGTDGRQGIGICRAIGMYKDKRIEDDLRPVKIEEQGQMEILATAFKRADPEVRKVFYEKLKQIAPKA</sequence>
<dbReference type="EMBL" id="CYTW01000001">
    <property type="protein sequence ID" value="CUJ84221.1"/>
    <property type="molecule type" value="Genomic_DNA"/>
</dbReference>
<organism evidence="1 2">
    <name type="scientific">Shimia thalassica</name>
    <dbReference type="NCBI Taxonomy" id="1715693"/>
    <lineage>
        <taxon>Bacteria</taxon>
        <taxon>Pseudomonadati</taxon>
        <taxon>Pseudomonadota</taxon>
        <taxon>Alphaproteobacteria</taxon>
        <taxon>Rhodobacterales</taxon>
        <taxon>Roseobacteraceae</taxon>
    </lineage>
</organism>
<gene>
    <name evidence="1" type="ORF">PH7735_00352</name>
</gene>
<dbReference type="AlphaFoldDB" id="A0A0P1I168"/>